<comment type="caution">
    <text evidence="1">The sequence shown here is derived from an EMBL/GenBank/DDBJ whole genome shotgun (WGS) entry which is preliminary data.</text>
</comment>
<organism evidence="1 2">
    <name type="scientific">Gossypium aridum</name>
    <name type="common">American cotton</name>
    <name type="synonym">Erioxylum aridum</name>
    <dbReference type="NCBI Taxonomy" id="34290"/>
    <lineage>
        <taxon>Eukaryota</taxon>
        <taxon>Viridiplantae</taxon>
        <taxon>Streptophyta</taxon>
        <taxon>Embryophyta</taxon>
        <taxon>Tracheophyta</taxon>
        <taxon>Spermatophyta</taxon>
        <taxon>Magnoliopsida</taxon>
        <taxon>eudicotyledons</taxon>
        <taxon>Gunneridae</taxon>
        <taxon>Pentapetalae</taxon>
        <taxon>rosids</taxon>
        <taxon>malvids</taxon>
        <taxon>Malvales</taxon>
        <taxon>Malvaceae</taxon>
        <taxon>Malvoideae</taxon>
        <taxon>Gossypium</taxon>
    </lineage>
</organism>
<keyword evidence="2" id="KW-1185">Reference proteome</keyword>
<evidence type="ECO:0000313" key="1">
    <source>
        <dbReference type="EMBL" id="MBA0700715.1"/>
    </source>
</evidence>
<protein>
    <recommendedName>
        <fullName evidence="3">Retrovirus-related Pol polyprotein from transposon TNT 1-94</fullName>
    </recommendedName>
</protein>
<gene>
    <name evidence="1" type="ORF">Goari_022310</name>
</gene>
<evidence type="ECO:0000313" key="2">
    <source>
        <dbReference type="Proteomes" id="UP000593577"/>
    </source>
</evidence>
<evidence type="ECO:0008006" key="3">
    <source>
        <dbReference type="Google" id="ProtNLM"/>
    </source>
</evidence>
<dbReference type="Pfam" id="PF14223">
    <property type="entry name" value="Retrotran_gag_2"/>
    <property type="match status" value="1"/>
</dbReference>
<dbReference type="Proteomes" id="UP000593577">
    <property type="component" value="Unassembled WGS sequence"/>
</dbReference>
<name>A0A7J8YMD7_GOSAI</name>
<reference evidence="1 2" key="1">
    <citation type="journal article" date="2019" name="Genome Biol. Evol.">
        <title>Insights into the evolution of the New World diploid cottons (Gossypium, subgenus Houzingenia) based on genome sequencing.</title>
        <authorList>
            <person name="Grover C.E."/>
            <person name="Arick M.A. 2nd"/>
            <person name="Thrash A."/>
            <person name="Conover J.L."/>
            <person name="Sanders W.S."/>
            <person name="Peterson D.G."/>
            <person name="Frelichowski J.E."/>
            <person name="Scheffler J.A."/>
            <person name="Scheffler B.E."/>
            <person name="Wendel J.F."/>
        </authorList>
    </citation>
    <scope>NUCLEOTIDE SEQUENCE [LARGE SCALE GENOMIC DNA]</scope>
    <source>
        <strain evidence="1">185</strain>
        <tissue evidence="1">Leaf</tissue>
    </source>
</reference>
<dbReference type="AlphaFoldDB" id="A0A7J8YMD7"/>
<dbReference type="EMBL" id="JABFAA010088044">
    <property type="protein sequence ID" value="MBA0700715.1"/>
    <property type="molecule type" value="Genomic_DNA"/>
</dbReference>
<proteinExistence type="predicted"/>
<sequence length="188" mass="21900">MMAILVQTALKKAVTEKKPENLNQIEWEKLDEKILLETLYATKSLAKCLVLKQHLYTFRINEGELLRYHISQFITLLNDLRNVEIQFSNKDQAMLLLCYLLPSYKSFREALIYGKDKLSFEDVKGQLLSRDKLDNEVGSNSKADRQASVLIASNKRDKMCRYCKKLGHVKADVINYEIKELLRVTRKI</sequence>
<accession>A0A7J8YMD7</accession>